<dbReference type="NCBIfam" id="TIGR00274">
    <property type="entry name" value="N-acetylmuramic acid 6-phosphate etherase"/>
    <property type="match status" value="1"/>
</dbReference>
<evidence type="ECO:0000313" key="8">
    <source>
        <dbReference type="EMBL" id="OAP57105.1"/>
    </source>
</evidence>
<accession>A0A178ZDF2</accession>
<reference evidence="8 9" key="1">
    <citation type="submission" date="2016-04" db="EMBL/GenBank/DDBJ databases">
        <title>Draft genome of Fonsecaea erecta CBS 125763.</title>
        <authorList>
            <person name="Weiss V.A."/>
            <person name="Vicente V.A."/>
            <person name="Raittz R.T."/>
            <person name="Moreno L.F."/>
            <person name="De Souza E.M."/>
            <person name="Pedrosa F.O."/>
            <person name="Steffens M.B."/>
            <person name="Faoro H."/>
            <person name="Tadra-Sfeir M.Z."/>
            <person name="Najafzadeh M.J."/>
            <person name="Felipe M.S."/>
            <person name="Teixeira M."/>
            <person name="Sun J."/>
            <person name="Xi L."/>
            <person name="Gomes R."/>
            <person name="De Azevedo C.M."/>
            <person name="Salgado C.G."/>
            <person name="Da Silva M.B."/>
            <person name="Nascimento M.F."/>
            <person name="Queiroz-Telles F."/>
            <person name="Attili D.S."/>
            <person name="Gorbushina A."/>
        </authorList>
    </citation>
    <scope>NUCLEOTIDE SEQUENCE [LARGE SCALE GENOMIC DNA]</scope>
    <source>
        <strain evidence="8 9">CBS 125763</strain>
    </source>
</reference>
<dbReference type="EMBL" id="LVYI01000008">
    <property type="protein sequence ID" value="OAP57105.1"/>
    <property type="molecule type" value="Genomic_DNA"/>
</dbReference>
<dbReference type="PROSITE" id="PS01272">
    <property type="entry name" value="GCKR"/>
    <property type="match status" value="1"/>
</dbReference>
<dbReference type="GO" id="GO:0045127">
    <property type="term" value="F:N-acetylglucosamine kinase activity"/>
    <property type="evidence" value="ECO:0007669"/>
    <property type="project" value="UniProtKB-EC"/>
</dbReference>
<dbReference type="InterPro" id="IPR046348">
    <property type="entry name" value="SIS_dom_sf"/>
</dbReference>
<dbReference type="SUPFAM" id="SSF53067">
    <property type="entry name" value="Actin-like ATPase domain"/>
    <property type="match status" value="2"/>
</dbReference>
<evidence type="ECO:0000256" key="2">
    <source>
        <dbReference type="ARBA" id="ARBA00012122"/>
    </source>
</evidence>
<dbReference type="GO" id="GO:0005829">
    <property type="term" value="C:cytosol"/>
    <property type="evidence" value="ECO:0007669"/>
    <property type="project" value="TreeGrafter"/>
</dbReference>
<comment type="similarity">
    <text evidence="1">Belongs to the eukaryotic-type N-acetylglucosamine kinase family.</text>
</comment>
<dbReference type="Gene3D" id="3.40.50.10490">
    <property type="entry name" value="Glucose-6-phosphate isomerase like protein, domain 1"/>
    <property type="match status" value="1"/>
</dbReference>
<dbReference type="Gene3D" id="3.30.420.40">
    <property type="match status" value="2"/>
</dbReference>
<dbReference type="GO" id="GO:0005654">
    <property type="term" value="C:nucleoplasm"/>
    <property type="evidence" value="ECO:0007669"/>
    <property type="project" value="TreeGrafter"/>
</dbReference>
<dbReference type="GO" id="GO:0016835">
    <property type="term" value="F:carbon-oxygen lyase activity"/>
    <property type="evidence" value="ECO:0007669"/>
    <property type="project" value="InterPro"/>
</dbReference>
<evidence type="ECO:0000256" key="5">
    <source>
        <dbReference type="ARBA" id="ARBA00023277"/>
    </source>
</evidence>
<dbReference type="GO" id="GO:0004857">
    <property type="term" value="F:enzyme inhibitor activity"/>
    <property type="evidence" value="ECO:0007669"/>
    <property type="project" value="TreeGrafter"/>
</dbReference>
<dbReference type="Gene3D" id="1.10.8.1080">
    <property type="match status" value="1"/>
</dbReference>
<protein>
    <recommendedName>
        <fullName evidence="3">N-acetyl-D-glucosamine kinase</fullName>
        <ecNumber evidence="2">2.7.1.59</ecNumber>
    </recommendedName>
    <alternativeName>
        <fullName evidence="6">GlcNAc kinase</fullName>
    </alternativeName>
</protein>
<dbReference type="SUPFAM" id="SSF53697">
    <property type="entry name" value="SIS domain"/>
    <property type="match status" value="1"/>
</dbReference>
<proteinExistence type="inferred from homology"/>
<dbReference type="OrthoDB" id="311172at2759"/>
<dbReference type="GO" id="GO:0030246">
    <property type="term" value="F:carbohydrate binding"/>
    <property type="evidence" value="ECO:0007669"/>
    <property type="project" value="TreeGrafter"/>
</dbReference>
<dbReference type="InterPro" id="IPR001347">
    <property type="entry name" value="SIS_dom"/>
</dbReference>
<dbReference type="InterPro" id="IPR005486">
    <property type="entry name" value="Glucokinase_regulatory_CS"/>
</dbReference>
<dbReference type="InterPro" id="IPR043129">
    <property type="entry name" value="ATPase_NBD"/>
</dbReference>
<dbReference type="STRING" id="1367422.A0A178ZDF2"/>
<evidence type="ECO:0000256" key="6">
    <source>
        <dbReference type="ARBA" id="ARBA00031123"/>
    </source>
</evidence>
<comment type="caution">
    <text evidence="8">The sequence shown here is derived from an EMBL/GenBank/DDBJ whole genome shotgun (WGS) entry which is preliminary data.</text>
</comment>
<dbReference type="GO" id="GO:0042593">
    <property type="term" value="P:glucose homeostasis"/>
    <property type="evidence" value="ECO:0007669"/>
    <property type="project" value="TreeGrafter"/>
</dbReference>
<evidence type="ECO:0000313" key="9">
    <source>
        <dbReference type="Proteomes" id="UP000078343"/>
    </source>
</evidence>
<evidence type="ECO:0000256" key="1">
    <source>
        <dbReference type="ARBA" id="ARBA00006198"/>
    </source>
</evidence>
<dbReference type="PANTHER" id="PTHR10088">
    <property type="entry name" value="GLUCOKINASE REGULATORY PROTEIN"/>
    <property type="match status" value="1"/>
</dbReference>
<dbReference type="RefSeq" id="XP_018690472.1">
    <property type="nucleotide sequence ID" value="XM_018840725.1"/>
</dbReference>
<dbReference type="EC" id="2.7.1.59" evidence="2"/>
<evidence type="ECO:0000256" key="4">
    <source>
        <dbReference type="ARBA" id="ARBA00023239"/>
    </source>
</evidence>
<organism evidence="8 9">
    <name type="scientific">Fonsecaea erecta</name>
    <dbReference type="NCBI Taxonomy" id="1367422"/>
    <lineage>
        <taxon>Eukaryota</taxon>
        <taxon>Fungi</taxon>
        <taxon>Dikarya</taxon>
        <taxon>Ascomycota</taxon>
        <taxon>Pezizomycotina</taxon>
        <taxon>Eurotiomycetes</taxon>
        <taxon>Chaetothyriomycetidae</taxon>
        <taxon>Chaetothyriales</taxon>
        <taxon>Herpotrichiellaceae</taxon>
        <taxon>Fonsecaea</taxon>
    </lineage>
</organism>
<dbReference type="Pfam" id="PF22645">
    <property type="entry name" value="GKRP_SIS_N"/>
    <property type="match status" value="1"/>
</dbReference>
<dbReference type="FunFam" id="3.40.50.10490:FF:000014">
    <property type="entry name" value="N-acetylmuramic acid 6-phosphate etherase"/>
    <property type="match status" value="1"/>
</dbReference>
<dbReference type="PANTHER" id="PTHR10088:SF4">
    <property type="entry name" value="GLUCOKINASE REGULATORY PROTEIN"/>
    <property type="match status" value="1"/>
</dbReference>
<dbReference type="GO" id="GO:0009750">
    <property type="term" value="P:response to fructose"/>
    <property type="evidence" value="ECO:0007669"/>
    <property type="project" value="TreeGrafter"/>
</dbReference>
<sequence>MATSENLVALQTEQRNAKSLDIDQVSTVELCRIINAEDATVPEAVSRCIPVIATVIDCLAARVQAGGRVIYVGAGTSGRLGVLDASEIPPTYSAPEGQFVGIIAGGDAALRHAQEGAEDDLDAAVRDLKALHMDGAVDSLIGIAASGRTPYVLSCLSYAKSLGCATIGVACARPSAMSTSGDVDFMIDAVVGPEVVTGSTRMKAGTATKLVLNMLSTGVMIKIGKTYGNMMVDLRATNLKLQQRSRNILRTICGARCPDSDASLDALLSSCQGSVKLAIATLGLGTSVAEAKQRLQEAGGVLASVLREPINGCVKGQTATTTTDSSHAPEYVLCVDGGGSKCAAVVISTDGQRGYGEGPGCNVTDVGVEAAIQSISVAIQRACDDRHSRARAGVPWTPDLFSSVWIALAGYDRKEIAATVDRVLAQLFQRPLGATLTVTNDIELLATSAAAKHDSDAAIVLVAGTGSIAMTFKRQEGGRFVRVGRSGGWGHLLGDDGSGFDIGRQAIRLALSAVDEINNNNGQPSLDADKARLRTPTALVQRVCDSLSPSSGGDTGDLDLLSSVLSPSSDVEKKKQIAQVARLVIDAASIEGDVQATDIVRKAVQSLVKLLDPLTGSGQADITASSLVLAGGLMQSRAFADAFQEALSTTGFQFKHVEVVQQPAILGAEYLVRMQQQGRA</sequence>
<dbReference type="Proteomes" id="UP000078343">
    <property type="component" value="Unassembled WGS sequence"/>
</dbReference>
<evidence type="ECO:0000256" key="3">
    <source>
        <dbReference type="ARBA" id="ARBA00014974"/>
    </source>
</evidence>
<dbReference type="NCBIfam" id="NF009222">
    <property type="entry name" value="PRK12570.1"/>
    <property type="match status" value="1"/>
</dbReference>
<dbReference type="InterPro" id="IPR002731">
    <property type="entry name" value="ATPase_BadF"/>
</dbReference>
<dbReference type="AlphaFoldDB" id="A0A178ZDF2"/>
<dbReference type="CDD" id="cd05007">
    <property type="entry name" value="SIS_Etherase"/>
    <property type="match status" value="1"/>
</dbReference>
<dbReference type="PROSITE" id="PS51464">
    <property type="entry name" value="SIS"/>
    <property type="match status" value="1"/>
</dbReference>
<keyword evidence="5" id="KW-0119">Carbohydrate metabolism</keyword>
<dbReference type="HAMAP" id="MF_00068">
    <property type="entry name" value="MurQ"/>
    <property type="match status" value="1"/>
</dbReference>
<gene>
    <name evidence="8" type="ORF">AYL99_09218</name>
</gene>
<dbReference type="InterPro" id="IPR005488">
    <property type="entry name" value="Etherase_MurQ"/>
</dbReference>
<keyword evidence="4" id="KW-0456">Lyase</keyword>
<dbReference type="Pfam" id="PF01869">
    <property type="entry name" value="BcrAD_BadFG"/>
    <property type="match status" value="1"/>
</dbReference>
<dbReference type="NCBIfam" id="NF003915">
    <property type="entry name" value="PRK05441.1"/>
    <property type="match status" value="1"/>
</dbReference>
<evidence type="ECO:0000259" key="7">
    <source>
        <dbReference type="PROSITE" id="PS51464"/>
    </source>
</evidence>
<dbReference type="GO" id="GO:0046348">
    <property type="term" value="P:amino sugar catabolic process"/>
    <property type="evidence" value="ECO:0007669"/>
    <property type="project" value="InterPro"/>
</dbReference>
<dbReference type="InterPro" id="IPR040190">
    <property type="entry name" value="MURQ/GCKR"/>
</dbReference>
<name>A0A178ZDF2_9EURO</name>
<feature type="domain" description="SIS" evidence="7">
    <location>
        <begin position="59"/>
        <end position="225"/>
    </location>
</feature>
<dbReference type="GO" id="GO:0070095">
    <property type="term" value="F:fructose-6-phosphate binding"/>
    <property type="evidence" value="ECO:0007669"/>
    <property type="project" value="TreeGrafter"/>
</dbReference>
<keyword evidence="9" id="KW-1185">Reference proteome</keyword>
<dbReference type="CDD" id="cd24007">
    <property type="entry name" value="ASKHA_NBD_eukNAGK-like"/>
    <property type="match status" value="1"/>
</dbReference>
<dbReference type="GeneID" id="30013386"/>
<dbReference type="GO" id="GO:0019899">
    <property type="term" value="F:enzyme binding"/>
    <property type="evidence" value="ECO:0007669"/>
    <property type="project" value="TreeGrafter"/>
</dbReference>